<protein>
    <submittedName>
        <fullName evidence="2">Phosphotransferase</fullName>
    </submittedName>
</protein>
<evidence type="ECO:0000313" key="2">
    <source>
        <dbReference type="EMBL" id="MEX6632599.1"/>
    </source>
</evidence>
<evidence type="ECO:0000259" key="1">
    <source>
        <dbReference type="Pfam" id="PF01636"/>
    </source>
</evidence>
<dbReference type="Gene3D" id="3.90.1200.10">
    <property type="match status" value="1"/>
</dbReference>
<dbReference type="Proteomes" id="UP001560685">
    <property type="component" value="Unassembled WGS sequence"/>
</dbReference>
<accession>A0ABV3Z1D6</accession>
<comment type="caution">
    <text evidence="2">The sequence shown here is derived from an EMBL/GenBank/DDBJ whole genome shotgun (WGS) entry which is preliminary data.</text>
</comment>
<reference evidence="2 3" key="1">
    <citation type="submission" date="2024-05" db="EMBL/GenBank/DDBJ databases">
        <title>Three bacterial strains, DH-69, EH-24, and ECK-19 isolated from coastal sediments.</title>
        <authorList>
            <person name="Ye Y.-Q."/>
            <person name="Du Z.-J."/>
        </authorList>
    </citation>
    <scope>NUCLEOTIDE SEQUENCE [LARGE SCALE GENOMIC DNA]</scope>
    <source>
        <strain evidence="2 3">ECK-19</strain>
    </source>
</reference>
<dbReference type="InterPro" id="IPR011009">
    <property type="entry name" value="Kinase-like_dom_sf"/>
</dbReference>
<feature type="domain" description="Aminoglycoside phosphotransferase" evidence="1">
    <location>
        <begin position="28"/>
        <end position="285"/>
    </location>
</feature>
<name>A0ABV3Z1D6_9PROT</name>
<dbReference type="Gene3D" id="3.30.200.20">
    <property type="entry name" value="Phosphorylase Kinase, domain 1"/>
    <property type="match status" value="1"/>
</dbReference>
<organism evidence="2 3">
    <name type="scientific">Hyphococcus lacteus</name>
    <dbReference type="NCBI Taxonomy" id="3143536"/>
    <lineage>
        <taxon>Bacteria</taxon>
        <taxon>Pseudomonadati</taxon>
        <taxon>Pseudomonadota</taxon>
        <taxon>Alphaproteobacteria</taxon>
        <taxon>Parvularculales</taxon>
        <taxon>Parvularculaceae</taxon>
        <taxon>Hyphococcus</taxon>
    </lineage>
</organism>
<keyword evidence="3" id="KW-1185">Reference proteome</keyword>
<dbReference type="RefSeq" id="WP_369312521.1">
    <property type="nucleotide sequence ID" value="NZ_JBEHZE010000001.1"/>
</dbReference>
<proteinExistence type="predicted"/>
<dbReference type="InterPro" id="IPR002575">
    <property type="entry name" value="Aminoglycoside_PTrfase"/>
</dbReference>
<gene>
    <name evidence="2" type="ORF">ABFZ84_03475</name>
</gene>
<evidence type="ECO:0000313" key="3">
    <source>
        <dbReference type="Proteomes" id="UP001560685"/>
    </source>
</evidence>
<dbReference type="EMBL" id="JBEHZE010000001">
    <property type="protein sequence ID" value="MEX6632599.1"/>
    <property type="molecule type" value="Genomic_DNA"/>
</dbReference>
<dbReference type="SUPFAM" id="SSF56112">
    <property type="entry name" value="Protein kinase-like (PK-like)"/>
    <property type="match status" value="1"/>
</dbReference>
<sequence length="358" mass="40022">MSGMTQDKQFDTRADFLAAAGWVDARAVPLAGDASTRRYERLDHHGQSAIFMIAPPSAEAPSCPVDADEVTRKALGYNAMARLAGPNLNAFVAMANALRAAGLSAPEIYAADPANGYALIEDLGDDLFARVVDRVDEETLYQHAIDALLSLHKKSLTRPADETYAMLDYDGLALDAETRLLMEWYWPLKHGVDAHDDIYADYRARWASVLDGLSAPHTFALRDYHAENLLWLPDREGAAKVGVIDFQDALFGQAAYDLVSLLEDARRDVSPGLAEKMFAYYLDESDCESVQFERDYAILATQRNAKILGIFARLAKRDNKPRYLELLPRVEAHFRRDLARPAMTPLVPFFEKYFPELV</sequence>
<dbReference type="Pfam" id="PF01636">
    <property type="entry name" value="APH"/>
    <property type="match status" value="1"/>
</dbReference>